<name>A0A9D2P0V9_9FIRM</name>
<dbReference type="InterPro" id="IPR003439">
    <property type="entry name" value="ABC_transporter-like_ATP-bd"/>
</dbReference>
<sequence>MEIRAEGVQAVLGGSQILKGVDLLAGQKELVGVIGPNGSGKSTLLKCIYRVLKPTGGAVYLDGKRLEGYSYKQSARQAAVLAQHNYYNFDFSVQDVVMMGRAPHKRALERDNARDYQIVAQALETVGMSAFAQRSFSTLSGGEQQRVILARALAQDTPCLILDEPTNHLDIKYQLQLMDIVKGLDRTVIAAIHDLNIAAMYCDRLYAVRNGTVVKAGTPGEVLTREFIREVYEVDAQVFHDPEGQLHILYRPGAQGSGQSGPGEHGK</sequence>
<dbReference type="AlphaFoldDB" id="A0A9D2P0V9"/>
<evidence type="ECO:0000259" key="4">
    <source>
        <dbReference type="PROSITE" id="PS50893"/>
    </source>
</evidence>
<evidence type="ECO:0000313" key="5">
    <source>
        <dbReference type="EMBL" id="HJC41374.1"/>
    </source>
</evidence>
<reference evidence="5" key="2">
    <citation type="submission" date="2021-04" db="EMBL/GenBank/DDBJ databases">
        <authorList>
            <person name="Gilroy R."/>
        </authorList>
    </citation>
    <scope>NUCLEOTIDE SEQUENCE</scope>
    <source>
        <strain evidence="5">CHK186-1790</strain>
    </source>
</reference>
<evidence type="ECO:0000256" key="3">
    <source>
        <dbReference type="ARBA" id="ARBA00022840"/>
    </source>
</evidence>
<dbReference type="FunFam" id="3.40.50.300:FF:000134">
    <property type="entry name" value="Iron-enterobactin ABC transporter ATP-binding protein"/>
    <property type="match status" value="1"/>
</dbReference>
<dbReference type="PROSITE" id="PS50893">
    <property type="entry name" value="ABC_TRANSPORTER_2"/>
    <property type="match status" value="1"/>
</dbReference>
<dbReference type="InterPro" id="IPR003593">
    <property type="entry name" value="AAA+_ATPase"/>
</dbReference>
<evidence type="ECO:0000313" key="6">
    <source>
        <dbReference type="Proteomes" id="UP000823882"/>
    </source>
</evidence>
<keyword evidence="1" id="KW-0813">Transport</keyword>
<dbReference type="PROSITE" id="PS00211">
    <property type="entry name" value="ABC_TRANSPORTER_1"/>
    <property type="match status" value="1"/>
</dbReference>
<evidence type="ECO:0000256" key="2">
    <source>
        <dbReference type="ARBA" id="ARBA00022741"/>
    </source>
</evidence>
<comment type="caution">
    <text evidence="5">The sequence shown here is derived from an EMBL/GenBank/DDBJ whole genome shotgun (WGS) entry which is preliminary data.</text>
</comment>
<proteinExistence type="predicted"/>
<organism evidence="5 6">
    <name type="scientific">Candidatus Intestinimonas pullistercoris</name>
    <dbReference type="NCBI Taxonomy" id="2838623"/>
    <lineage>
        <taxon>Bacteria</taxon>
        <taxon>Bacillati</taxon>
        <taxon>Bacillota</taxon>
        <taxon>Clostridia</taxon>
        <taxon>Eubacteriales</taxon>
        <taxon>Intestinimonas</taxon>
    </lineage>
</organism>
<dbReference type="SMART" id="SM00382">
    <property type="entry name" value="AAA"/>
    <property type="match status" value="1"/>
</dbReference>
<dbReference type="SUPFAM" id="SSF52540">
    <property type="entry name" value="P-loop containing nucleoside triphosphate hydrolases"/>
    <property type="match status" value="1"/>
</dbReference>
<feature type="domain" description="ABC transporter" evidence="4">
    <location>
        <begin position="3"/>
        <end position="235"/>
    </location>
</feature>
<dbReference type="EMBL" id="DWWJ01000131">
    <property type="protein sequence ID" value="HJC41374.1"/>
    <property type="molecule type" value="Genomic_DNA"/>
</dbReference>
<protein>
    <submittedName>
        <fullName evidence="5">ABC transporter ATP-binding protein</fullName>
    </submittedName>
</protein>
<dbReference type="InterPro" id="IPR017871">
    <property type="entry name" value="ABC_transporter-like_CS"/>
</dbReference>
<gene>
    <name evidence="5" type="ORF">H9701_07470</name>
</gene>
<accession>A0A9D2P0V9</accession>
<dbReference type="GO" id="GO:0005524">
    <property type="term" value="F:ATP binding"/>
    <property type="evidence" value="ECO:0007669"/>
    <property type="project" value="UniProtKB-KW"/>
</dbReference>
<dbReference type="PANTHER" id="PTHR42794:SF2">
    <property type="entry name" value="ABC TRANSPORTER ATP-BINDING PROTEIN"/>
    <property type="match status" value="1"/>
</dbReference>
<dbReference type="InterPro" id="IPR027417">
    <property type="entry name" value="P-loop_NTPase"/>
</dbReference>
<evidence type="ECO:0000256" key="1">
    <source>
        <dbReference type="ARBA" id="ARBA00022448"/>
    </source>
</evidence>
<reference evidence="5" key="1">
    <citation type="journal article" date="2021" name="PeerJ">
        <title>Extensive microbial diversity within the chicken gut microbiome revealed by metagenomics and culture.</title>
        <authorList>
            <person name="Gilroy R."/>
            <person name="Ravi A."/>
            <person name="Getino M."/>
            <person name="Pursley I."/>
            <person name="Horton D.L."/>
            <person name="Alikhan N.F."/>
            <person name="Baker D."/>
            <person name="Gharbi K."/>
            <person name="Hall N."/>
            <person name="Watson M."/>
            <person name="Adriaenssens E.M."/>
            <person name="Foster-Nyarko E."/>
            <person name="Jarju S."/>
            <person name="Secka A."/>
            <person name="Antonio M."/>
            <person name="Oren A."/>
            <person name="Chaudhuri R.R."/>
            <person name="La Ragione R."/>
            <person name="Hildebrand F."/>
            <person name="Pallen M.J."/>
        </authorList>
    </citation>
    <scope>NUCLEOTIDE SEQUENCE</scope>
    <source>
        <strain evidence="5">CHK186-1790</strain>
    </source>
</reference>
<dbReference type="GO" id="GO:0016887">
    <property type="term" value="F:ATP hydrolysis activity"/>
    <property type="evidence" value="ECO:0007669"/>
    <property type="project" value="InterPro"/>
</dbReference>
<dbReference type="Gene3D" id="3.40.50.300">
    <property type="entry name" value="P-loop containing nucleotide triphosphate hydrolases"/>
    <property type="match status" value="1"/>
</dbReference>
<keyword evidence="3 5" id="KW-0067">ATP-binding</keyword>
<dbReference type="Proteomes" id="UP000823882">
    <property type="component" value="Unassembled WGS sequence"/>
</dbReference>
<dbReference type="Pfam" id="PF00005">
    <property type="entry name" value="ABC_tran"/>
    <property type="match status" value="1"/>
</dbReference>
<keyword evidence="2" id="KW-0547">Nucleotide-binding</keyword>
<dbReference type="CDD" id="cd03214">
    <property type="entry name" value="ABC_Iron-Siderophores_B12_Hemin"/>
    <property type="match status" value="1"/>
</dbReference>
<dbReference type="PANTHER" id="PTHR42794">
    <property type="entry name" value="HEMIN IMPORT ATP-BINDING PROTEIN HMUV"/>
    <property type="match status" value="1"/>
</dbReference>